<dbReference type="OrthoDB" id="9789501at2"/>
<dbReference type="Pfam" id="PF08808">
    <property type="entry name" value="RES"/>
    <property type="match status" value="1"/>
</dbReference>
<evidence type="ECO:0000259" key="1">
    <source>
        <dbReference type="SMART" id="SM00953"/>
    </source>
</evidence>
<dbReference type="SMART" id="SM00953">
    <property type="entry name" value="RES"/>
    <property type="match status" value="1"/>
</dbReference>
<reference evidence="2 3" key="1">
    <citation type="submission" date="2018-05" db="EMBL/GenBank/DDBJ databases">
        <title>Brumimicrobium oceani sp. nov., isolated from coastal sediment.</title>
        <authorList>
            <person name="Kou Y."/>
        </authorList>
    </citation>
    <scope>NUCLEOTIDE SEQUENCE [LARGE SCALE GENOMIC DNA]</scope>
    <source>
        <strain evidence="2 3">C305</strain>
    </source>
</reference>
<dbReference type="AlphaFoldDB" id="A0A2U2XBM3"/>
<evidence type="ECO:0000313" key="2">
    <source>
        <dbReference type="EMBL" id="PWH85150.1"/>
    </source>
</evidence>
<comment type="caution">
    <text evidence="2">The sequence shown here is derived from an EMBL/GenBank/DDBJ whole genome shotgun (WGS) entry which is preliminary data.</text>
</comment>
<evidence type="ECO:0000313" key="3">
    <source>
        <dbReference type="Proteomes" id="UP000245370"/>
    </source>
</evidence>
<feature type="domain" description="RES" evidence="1">
    <location>
        <begin position="14"/>
        <end position="139"/>
    </location>
</feature>
<dbReference type="RefSeq" id="WP_109359852.1">
    <property type="nucleotide sequence ID" value="NZ_QFRJ01000008.1"/>
</dbReference>
<dbReference type="Proteomes" id="UP000245370">
    <property type="component" value="Unassembled WGS sequence"/>
</dbReference>
<accession>A0A2U2XBM3</accession>
<reference evidence="2 3" key="2">
    <citation type="submission" date="2018-05" db="EMBL/GenBank/DDBJ databases">
        <authorList>
            <person name="Lanie J.A."/>
            <person name="Ng W.-L."/>
            <person name="Kazmierczak K.M."/>
            <person name="Andrzejewski T.M."/>
            <person name="Davidsen T.M."/>
            <person name="Wayne K.J."/>
            <person name="Tettelin H."/>
            <person name="Glass J.I."/>
            <person name="Rusch D."/>
            <person name="Podicherti R."/>
            <person name="Tsui H.-C.T."/>
            <person name="Winkler M.E."/>
        </authorList>
    </citation>
    <scope>NUCLEOTIDE SEQUENCE [LARGE SCALE GENOMIC DNA]</scope>
    <source>
        <strain evidence="2 3">C305</strain>
    </source>
</reference>
<organism evidence="2 3">
    <name type="scientific">Brumimicrobium oceani</name>
    <dbReference type="NCBI Taxonomy" id="2100725"/>
    <lineage>
        <taxon>Bacteria</taxon>
        <taxon>Pseudomonadati</taxon>
        <taxon>Bacteroidota</taxon>
        <taxon>Flavobacteriia</taxon>
        <taxon>Flavobacteriales</taxon>
        <taxon>Crocinitomicaceae</taxon>
        <taxon>Brumimicrobium</taxon>
    </lineage>
</organism>
<proteinExistence type="predicted"/>
<keyword evidence="3" id="KW-1185">Reference proteome</keyword>
<dbReference type="InterPro" id="IPR014914">
    <property type="entry name" value="RES_dom"/>
</dbReference>
<protein>
    <recommendedName>
        <fullName evidence="1">RES domain-containing protein</fullName>
    </recommendedName>
</protein>
<gene>
    <name evidence="2" type="ORF">DIT68_10970</name>
</gene>
<dbReference type="EMBL" id="QFRJ01000008">
    <property type="protein sequence ID" value="PWH85150.1"/>
    <property type="molecule type" value="Genomic_DNA"/>
</dbReference>
<name>A0A2U2XBM3_9FLAO</name>
<sequence length="150" mass="17232">MKVYRISKTEYAKDLGGTGAKLYGGRWNHIDTPCIYTSESRALAVLEYSVNINIEYIPKDLSLCVFEIDDKYLHEITPNEIPTNWNATPSPYSTKTMGTELFKNNIGIIKAPSIVIPEEYNFILNPSLIEKAFQLIEIKNFNYDLRIKNF</sequence>